<gene>
    <name evidence="3" type="primary">ccsA</name>
    <name evidence="3" type="ORF">J1N51_06385</name>
</gene>
<dbReference type="Proteomes" id="UP000682739">
    <property type="component" value="Chromosome"/>
</dbReference>
<dbReference type="InterPro" id="IPR052372">
    <property type="entry name" value="YpjD/HemX"/>
</dbReference>
<feature type="transmembrane region" description="Helical" evidence="1">
    <location>
        <begin position="184"/>
        <end position="203"/>
    </location>
</feature>
<keyword evidence="1" id="KW-0472">Membrane</keyword>
<keyword evidence="1" id="KW-0812">Transmembrane</keyword>
<feature type="transmembrane region" description="Helical" evidence="1">
    <location>
        <begin position="32"/>
        <end position="52"/>
    </location>
</feature>
<dbReference type="GO" id="GO:0017004">
    <property type="term" value="P:cytochrome complex assembly"/>
    <property type="evidence" value="ECO:0007669"/>
    <property type="project" value="InterPro"/>
</dbReference>
<dbReference type="AlphaFoldDB" id="A0A975DDB6"/>
<name>A0A975DDB6_9GAMM</name>
<dbReference type="Pfam" id="PF01578">
    <property type="entry name" value="Cytochrom_C_asm"/>
    <property type="match status" value="1"/>
</dbReference>
<evidence type="ECO:0000313" key="3">
    <source>
        <dbReference type="EMBL" id="QTH65062.1"/>
    </source>
</evidence>
<dbReference type="GO" id="GO:0020037">
    <property type="term" value="F:heme binding"/>
    <property type="evidence" value="ECO:0007669"/>
    <property type="project" value="InterPro"/>
</dbReference>
<reference evidence="3" key="1">
    <citation type="submission" date="2021-03" db="EMBL/GenBank/DDBJ databases">
        <title>Description of Psychrosphaera ytuae sp. nov. isolated from deep sea sediment of South China Sea.</title>
        <authorList>
            <person name="Zhang J."/>
            <person name="Xu X.-D."/>
        </authorList>
    </citation>
    <scope>NUCLEOTIDE SEQUENCE</scope>
    <source>
        <strain evidence="3">MTZ26</strain>
    </source>
</reference>
<evidence type="ECO:0000256" key="1">
    <source>
        <dbReference type="SAM" id="Phobius"/>
    </source>
</evidence>
<feature type="transmembrane region" description="Helical" evidence="1">
    <location>
        <begin position="92"/>
        <end position="110"/>
    </location>
</feature>
<feature type="transmembrane region" description="Helical" evidence="1">
    <location>
        <begin position="130"/>
        <end position="151"/>
    </location>
</feature>
<feature type="transmembrane region" description="Helical" evidence="1">
    <location>
        <begin position="64"/>
        <end position="86"/>
    </location>
</feature>
<organism evidence="3 4">
    <name type="scientific">Psychrosphaera ytuae</name>
    <dbReference type="NCBI Taxonomy" id="2820710"/>
    <lineage>
        <taxon>Bacteria</taxon>
        <taxon>Pseudomonadati</taxon>
        <taxon>Pseudomonadota</taxon>
        <taxon>Gammaproteobacteria</taxon>
        <taxon>Alteromonadales</taxon>
        <taxon>Pseudoalteromonadaceae</taxon>
        <taxon>Psychrosphaera</taxon>
    </lineage>
</organism>
<sequence length="269" mass="29286">MSVIFIGLIICFIGFLSSSVLCAKSIYSKAQNNIKIILLCAVLATALELILARQALYLNGQVHLSLASMSLLVSSLINAVIIWRSIKQFNPMMILVTTGFGALLSLLLLLTPEQSALYTSGLKSSSIPMVVHIVLSVAAYCVLVIASLYALQFHYIDSKLKAKTLSLNSYLPPLSVVENQHFKLMSLGVALLTTALITGFAFLDSMWSENYAHKTVLSLIAWVIFASLTVGHKIYGWRGHKSAVATIIGAIILSLGYFGSRFVREILLS</sequence>
<feature type="domain" description="Cytochrome c assembly protein" evidence="2">
    <location>
        <begin position="67"/>
        <end position="267"/>
    </location>
</feature>
<accession>A0A975DDB6</accession>
<dbReference type="PANTHER" id="PTHR38034:SF1">
    <property type="entry name" value="INNER MEMBRANE PROTEIN YPJD"/>
    <property type="match status" value="1"/>
</dbReference>
<feature type="transmembrane region" description="Helical" evidence="1">
    <location>
        <begin position="215"/>
        <end position="237"/>
    </location>
</feature>
<dbReference type="KEGG" id="psym:J1N51_06385"/>
<evidence type="ECO:0000259" key="2">
    <source>
        <dbReference type="Pfam" id="PF01578"/>
    </source>
</evidence>
<dbReference type="GO" id="GO:0005886">
    <property type="term" value="C:plasma membrane"/>
    <property type="evidence" value="ECO:0007669"/>
    <property type="project" value="TreeGrafter"/>
</dbReference>
<protein>
    <submittedName>
        <fullName evidence="3">Cytochrome c biogenesis protein CcsA</fullName>
    </submittedName>
</protein>
<dbReference type="EMBL" id="CP072110">
    <property type="protein sequence ID" value="QTH65062.1"/>
    <property type="molecule type" value="Genomic_DNA"/>
</dbReference>
<proteinExistence type="predicted"/>
<keyword evidence="1" id="KW-1133">Transmembrane helix</keyword>
<dbReference type="InterPro" id="IPR002541">
    <property type="entry name" value="Cyt_c_assembly"/>
</dbReference>
<dbReference type="RefSeq" id="WP_208833097.1">
    <property type="nucleotide sequence ID" value="NZ_CP072110.1"/>
</dbReference>
<dbReference type="PANTHER" id="PTHR38034">
    <property type="entry name" value="INNER MEMBRANE PROTEIN YPJD"/>
    <property type="match status" value="1"/>
</dbReference>
<feature type="transmembrane region" description="Helical" evidence="1">
    <location>
        <begin position="243"/>
        <end position="263"/>
    </location>
</feature>
<keyword evidence="4" id="KW-1185">Reference proteome</keyword>
<evidence type="ECO:0000313" key="4">
    <source>
        <dbReference type="Proteomes" id="UP000682739"/>
    </source>
</evidence>